<gene>
    <name evidence="11" type="primary">asnB</name>
    <name evidence="11" type="ordered locus">mru_1143</name>
</gene>
<evidence type="ECO:0000256" key="7">
    <source>
        <dbReference type="ARBA" id="ARBA00048741"/>
    </source>
</evidence>
<dbReference type="RefSeq" id="WP_012955943.1">
    <property type="nucleotide sequence ID" value="NC_013790.1"/>
</dbReference>
<dbReference type="eggNOG" id="arCOG00093">
    <property type="taxonomic scope" value="Archaea"/>
</dbReference>
<dbReference type="SUPFAM" id="SSF52402">
    <property type="entry name" value="Adenine nucleotide alpha hydrolases-like"/>
    <property type="match status" value="1"/>
</dbReference>
<feature type="binding site" evidence="9">
    <location>
        <begin position="459"/>
        <end position="460"/>
    </location>
    <ligand>
        <name>ATP</name>
        <dbReference type="ChEBI" id="CHEBI:30616"/>
    </ligand>
</feature>
<dbReference type="InterPro" id="IPR006426">
    <property type="entry name" value="Asn_synth_AEB"/>
</dbReference>
<evidence type="ECO:0000256" key="4">
    <source>
        <dbReference type="ARBA" id="ARBA00022840"/>
    </source>
</evidence>
<keyword evidence="12" id="KW-1185">Reference proteome</keyword>
<name>D3E382_METRM</name>
<comment type="pathway">
    <text evidence="6">Amino-acid biosynthesis.</text>
</comment>
<evidence type="ECO:0000256" key="6">
    <source>
        <dbReference type="ARBA" id="ARBA00029440"/>
    </source>
</evidence>
<protein>
    <recommendedName>
        <fullName evidence="8">Putative asparagine synthetase [glutamine-hydrolyzing]</fullName>
        <ecNumber evidence="8">6.3.5.4</ecNumber>
    </recommendedName>
</protein>
<organism evidence="11 12">
    <name type="scientific">Methanobrevibacter ruminantium (strain ATCC 35063 / DSM 1093 / JCM 13430 / OCM 146 / M1)</name>
    <name type="common">Methanobacterium ruminantium</name>
    <dbReference type="NCBI Taxonomy" id="634498"/>
    <lineage>
        <taxon>Archaea</taxon>
        <taxon>Methanobacteriati</taxon>
        <taxon>Methanobacteriota</taxon>
        <taxon>Methanomada group</taxon>
        <taxon>Methanobacteria</taxon>
        <taxon>Methanobacteriales</taxon>
        <taxon>Methanobacteriaceae</taxon>
        <taxon>Methanobrevibacter</taxon>
    </lineage>
</organism>
<dbReference type="SUPFAM" id="SSF56235">
    <property type="entry name" value="N-terminal nucleophile aminohydrolases (Ntn hydrolases)"/>
    <property type="match status" value="1"/>
</dbReference>
<evidence type="ECO:0000256" key="1">
    <source>
        <dbReference type="ARBA" id="ARBA00022598"/>
    </source>
</evidence>
<dbReference type="PATRIC" id="fig|634498.28.peg.1144"/>
<feature type="domain" description="Glutamine amidotransferase type-2" evidence="10">
    <location>
        <begin position="2"/>
        <end position="244"/>
    </location>
</feature>
<dbReference type="KEGG" id="mru:mru_1143"/>
<dbReference type="GO" id="GO:0005829">
    <property type="term" value="C:cytosol"/>
    <property type="evidence" value="ECO:0007669"/>
    <property type="project" value="TreeGrafter"/>
</dbReference>
<dbReference type="HOGENOM" id="CLU_014658_4_0_2"/>
<dbReference type="InterPro" id="IPR014729">
    <property type="entry name" value="Rossmann-like_a/b/a_fold"/>
</dbReference>
<proteinExistence type="predicted"/>
<dbReference type="Proteomes" id="UP000008680">
    <property type="component" value="Chromosome"/>
</dbReference>
<evidence type="ECO:0000256" key="5">
    <source>
        <dbReference type="ARBA" id="ARBA00022888"/>
    </source>
</evidence>
<feature type="binding site" evidence="9">
    <location>
        <position position="139"/>
    </location>
    <ligand>
        <name>L-glutamine</name>
        <dbReference type="ChEBI" id="CHEBI:58359"/>
    </ligand>
</feature>
<keyword evidence="4 8" id="KW-0067">ATP-binding</keyword>
<sequence>MCGCIGLVGNFNKELLFSMMESTKHRGMDSSGYYLYNKGSSESLYENNFILDNRKSFNESSMEDNDSNQCSTIGLGHNLLSIFNLINEKREITDNINENRQPIILDNLVFIFNGEIYNFNKLESFLKENNENYVKSKSDSQLLANLIQYYYKETNSGNQENPLLESVKEVVGQLDGDYAFAIYDKDNDDLAISRDSIGVKPLFYAVTDNLKGFASERKALWKAGFEDSDIKDLKPGSILYNFEEIDLDDDLINEIINTDFKLLKSSFDDYKSYLDTKDTYDVYKELLADDIYEAVEKRVENIVDIGLIFSGGVDSTILAVILKSIAEKRQKQIDSVNNKSSDLDNVFLNGLGETSNPSNNSLENSKSSNDFSENVKPLNIRLYAVGLENSQDIEFSKRVAKDLDLDLKTIIIDEDTIRKSVPDVLTAIEDPNIMKLGVGMTIYLATKAIHEDNIKVALSGQGADELFGGYNRYLKHFDNHTLFDAYFDLDEEIYHDIANIYHVNLERDDAVAMANGVELRVPFLDKDVISLALDIPGKFKIKDGDDLLRKHILRDLAKDIGVAEYIADRPKKAAQYGSGINKILKKKVLRSFNIEEFVESLKH</sequence>
<dbReference type="STRING" id="634498.mru_1143"/>
<dbReference type="PANTHER" id="PTHR11772:SF2">
    <property type="entry name" value="ASPARAGINE SYNTHETASE [GLUTAMINE-HYDROLYZING]"/>
    <property type="match status" value="1"/>
</dbReference>
<dbReference type="EMBL" id="CP001719">
    <property type="protein sequence ID" value="ADC46993.1"/>
    <property type="molecule type" value="Genomic_DNA"/>
</dbReference>
<dbReference type="InterPro" id="IPR001962">
    <property type="entry name" value="Asn_synthase"/>
</dbReference>
<comment type="catalytic activity">
    <reaction evidence="7 8">
        <text>L-aspartate + L-glutamine + ATP + H2O = L-asparagine + L-glutamate + AMP + diphosphate + H(+)</text>
        <dbReference type="Rhea" id="RHEA:12228"/>
        <dbReference type="ChEBI" id="CHEBI:15377"/>
        <dbReference type="ChEBI" id="CHEBI:15378"/>
        <dbReference type="ChEBI" id="CHEBI:29985"/>
        <dbReference type="ChEBI" id="CHEBI:29991"/>
        <dbReference type="ChEBI" id="CHEBI:30616"/>
        <dbReference type="ChEBI" id="CHEBI:33019"/>
        <dbReference type="ChEBI" id="CHEBI:58048"/>
        <dbReference type="ChEBI" id="CHEBI:58359"/>
        <dbReference type="ChEBI" id="CHEBI:456215"/>
        <dbReference type="EC" id="6.3.5.4"/>
    </reaction>
</comment>
<keyword evidence="1 11" id="KW-0436">Ligase</keyword>
<dbReference type="Gene3D" id="3.60.20.10">
    <property type="entry name" value="Glutamine Phosphoribosylpyrophosphate, subunit 1, domain 1"/>
    <property type="match status" value="1"/>
</dbReference>
<evidence type="ECO:0000256" key="3">
    <source>
        <dbReference type="ARBA" id="ARBA00022741"/>
    </source>
</evidence>
<keyword evidence="5" id="KW-0061">Asparagine biosynthesis</keyword>
<dbReference type="EC" id="6.3.5.4" evidence="8"/>
<dbReference type="GO" id="GO:0005524">
    <property type="term" value="F:ATP binding"/>
    <property type="evidence" value="ECO:0007669"/>
    <property type="project" value="UniProtKB-KW"/>
</dbReference>
<evidence type="ECO:0000259" key="10">
    <source>
        <dbReference type="PROSITE" id="PS51278"/>
    </source>
</evidence>
<dbReference type="eggNOG" id="arCOG00071">
    <property type="taxonomic scope" value="Archaea"/>
</dbReference>
<dbReference type="Pfam" id="PF00733">
    <property type="entry name" value="Asn_synthase"/>
    <property type="match status" value="1"/>
</dbReference>
<dbReference type="CDD" id="cd00352">
    <property type="entry name" value="Gn_AT_II"/>
    <property type="match status" value="1"/>
</dbReference>
<evidence type="ECO:0000313" key="12">
    <source>
        <dbReference type="Proteomes" id="UP000008680"/>
    </source>
</evidence>
<dbReference type="GO" id="GO:0004066">
    <property type="term" value="F:asparagine synthase (glutamine-hydrolyzing) activity"/>
    <property type="evidence" value="ECO:0007669"/>
    <property type="project" value="UniProtKB-EC"/>
</dbReference>
<evidence type="ECO:0000313" key="11">
    <source>
        <dbReference type="EMBL" id="ADC46993.1"/>
    </source>
</evidence>
<dbReference type="Gene3D" id="3.40.50.620">
    <property type="entry name" value="HUPs"/>
    <property type="match status" value="1"/>
</dbReference>
<dbReference type="PROSITE" id="PS51278">
    <property type="entry name" value="GATASE_TYPE_2"/>
    <property type="match status" value="1"/>
</dbReference>
<keyword evidence="3 8" id="KW-0547">Nucleotide-binding</keyword>
<dbReference type="PIRSF" id="PIRSF001589">
    <property type="entry name" value="Asn_synthetase_glu-h"/>
    <property type="match status" value="1"/>
</dbReference>
<dbReference type="CDD" id="cd01991">
    <property type="entry name" value="Asn_synthase_B_C"/>
    <property type="match status" value="1"/>
</dbReference>
<accession>D3E382</accession>
<dbReference type="OrthoDB" id="8692at2157"/>
<dbReference type="AlphaFoldDB" id="D3E382"/>
<dbReference type="InterPro" id="IPR050795">
    <property type="entry name" value="Asn_Synthetase"/>
</dbReference>
<dbReference type="PANTHER" id="PTHR11772">
    <property type="entry name" value="ASPARAGINE SYNTHETASE"/>
    <property type="match status" value="1"/>
</dbReference>
<dbReference type="Pfam" id="PF13537">
    <property type="entry name" value="GATase_7"/>
    <property type="match status" value="1"/>
</dbReference>
<dbReference type="InterPro" id="IPR029055">
    <property type="entry name" value="Ntn_hydrolases_N"/>
</dbReference>
<dbReference type="GeneID" id="25394031"/>
<dbReference type="GO" id="GO:0006529">
    <property type="term" value="P:asparagine biosynthetic process"/>
    <property type="evidence" value="ECO:0007669"/>
    <property type="project" value="UniProtKB-KW"/>
</dbReference>
<evidence type="ECO:0000256" key="8">
    <source>
        <dbReference type="PIRNR" id="PIRNR001589"/>
    </source>
</evidence>
<feature type="binding site" evidence="9">
    <location>
        <position position="385"/>
    </location>
    <ligand>
        <name>ATP</name>
        <dbReference type="ChEBI" id="CHEBI:30616"/>
    </ligand>
</feature>
<reference evidence="11 12" key="1">
    <citation type="journal article" date="2010" name="PLoS ONE">
        <title>The genome sequence of the rumen methanogen Methanobrevibacter ruminantium reveals new possibilities for controlling ruminant methane emissions.</title>
        <authorList>
            <person name="Leahy S.C."/>
            <person name="Kelly W.J."/>
            <person name="Altermann E."/>
            <person name="Ronimus R.S."/>
            <person name="Yeoman C.J."/>
            <person name="Pacheco D.M."/>
            <person name="Li D."/>
            <person name="Kong Z."/>
            <person name="McTavish S."/>
            <person name="Sang C."/>
            <person name="Lambie S.C."/>
            <person name="Janssen P.H."/>
            <person name="Dey D."/>
            <person name="Attwood G.T."/>
        </authorList>
    </citation>
    <scope>NUCLEOTIDE SEQUENCE [LARGE SCALE GENOMIC DNA]</scope>
    <source>
        <strain evidence="12">ATCC 35063 / DSM 1093 / JCM 13430 / OCM 146 / M1</strain>
    </source>
</reference>
<evidence type="ECO:0000256" key="2">
    <source>
        <dbReference type="ARBA" id="ARBA00022605"/>
    </source>
</evidence>
<evidence type="ECO:0000256" key="9">
    <source>
        <dbReference type="PIRSR" id="PIRSR001589-2"/>
    </source>
</evidence>
<dbReference type="InterPro" id="IPR017932">
    <property type="entry name" value="GATase_2_dom"/>
</dbReference>
<keyword evidence="2" id="KW-0028">Amino-acid biosynthesis</keyword>